<protein>
    <submittedName>
        <fullName evidence="1">Uncharacterized protein</fullName>
    </submittedName>
</protein>
<evidence type="ECO:0000313" key="1">
    <source>
        <dbReference type="EnsemblPlants" id="MELO3C028788.2.1"/>
    </source>
</evidence>
<sequence>GIESFKLRPKFCWDFIFIAGKKKKKKRRQLKRRLWQRRKHVFYLLIIYVRTTHRLKMKEKKKMNTQDIYVIQPKMCALNTHEGSL</sequence>
<reference evidence="1" key="1">
    <citation type="submission" date="2023-03" db="UniProtKB">
        <authorList>
            <consortium name="EnsemblPlants"/>
        </authorList>
    </citation>
    <scope>IDENTIFICATION</scope>
</reference>
<name>A0A9I9E4Y4_CUCME</name>
<dbReference type="Gramene" id="MELO3C028788.2.1">
    <property type="protein sequence ID" value="MELO3C028788.2.1"/>
    <property type="gene ID" value="MELO3C028788.2"/>
</dbReference>
<accession>A0A9I9E4Y4</accession>
<organism evidence="1">
    <name type="scientific">Cucumis melo</name>
    <name type="common">Muskmelon</name>
    <dbReference type="NCBI Taxonomy" id="3656"/>
    <lineage>
        <taxon>Eukaryota</taxon>
        <taxon>Viridiplantae</taxon>
        <taxon>Streptophyta</taxon>
        <taxon>Embryophyta</taxon>
        <taxon>Tracheophyta</taxon>
        <taxon>Spermatophyta</taxon>
        <taxon>Magnoliopsida</taxon>
        <taxon>eudicotyledons</taxon>
        <taxon>Gunneridae</taxon>
        <taxon>Pentapetalae</taxon>
        <taxon>rosids</taxon>
        <taxon>fabids</taxon>
        <taxon>Cucurbitales</taxon>
        <taxon>Cucurbitaceae</taxon>
        <taxon>Benincaseae</taxon>
        <taxon>Cucumis</taxon>
    </lineage>
</organism>
<dbReference type="AlphaFoldDB" id="A0A9I9E4Y4"/>
<dbReference type="EnsemblPlants" id="MELO3C028788.2.1">
    <property type="protein sequence ID" value="MELO3C028788.2.1"/>
    <property type="gene ID" value="MELO3C028788.2"/>
</dbReference>
<proteinExistence type="predicted"/>